<sequence>MRFYFSSLLAVIFGVICSESADINDPHYEADRRFILDIFHNPSVNNSTRERNIPELIAFYRRYPNDVHLSDVDKQQFERFIFEYNESRNVLIDGVPPQGGIIGSIFGNFLGRLGYKYFECLFNKKKDEIKVAPV</sequence>
<dbReference type="GO" id="GO:0005615">
    <property type="term" value="C:extracellular space"/>
    <property type="evidence" value="ECO:0007669"/>
    <property type="project" value="UniProtKB-ARBA"/>
</dbReference>
<organism evidence="8">
    <name type="scientific">Drosophila rhopaloa</name>
    <name type="common">Fruit fly</name>
    <dbReference type="NCBI Taxonomy" id="1041015"/>
    <lineage>
        <taxon>Eukaryota</taxon>
        <taxon>Metazoa</taxon>
        <taxon>Ecdysozoa</taxon>
        <taxon>Arthropoda</taxon>
        <taxon>Hexapoda</taxon>
        <taxon>Insecta</taxon>
        <taxon>Pterygota</taxon>
        <taxon>Neoptera</taxon>
        <taxon>Endopterygota</taxon>
        <taxon>Diptera</taxon>
        <taxon>Brachycera</taxon>
        <taxon>Muscomorpha</taxon>
        <taxon>Ephydroidea</taxon>
        <taxon>Drosophilidae</taxon>
        <taxon>Drosophila</taxon>
        <taxon>Sophophora</taxon>
    </lineage>
</organism>
<dbReference type="GO" id="GO:0045087">
    <property type="term" value="P:innate immune response"/>
    <property type="evidence" value="ECO:0007669"/>
    <property type="project" value="UniProtKB-KW"/>
</dbReference>
<keyword evidence="6" id="KW-0391">Immunity</keyword>
<keyword evidence="4" id="KW-0399">Innate immunity</keyword>
<feature type="chain" id="PRO_5028324573" evidence="7">
    <location>
        <begin position="21"/>
        <end position="134"/>
    </location>
</feature>
<dbReference type="OrthoDB" id="7850164at2759"/>
<evidence type="ECO:0000256" key="5">
    <source>
        <dbReference type="ARBA" id="ARBA00022729"/>
    </source>
</evidence>
<dbReference type="AlphaFoldDB" id="A0A6P4F099"/>
<dbReference type="GeneID" id="108047922"/>
<keyword evidence="3" id="KW-0964">Secreted</keyword>
<evidence type="ECO:0000313" key="8">
    <source>
        <dbReference type="RefSeq" id="XP_016983832.1"/>
    </source>
</evidence>
<keyword evidence="5 7" id="KW-0732">Signal</keyword>
<dbReference type="InterPro" id="IPR010825">
    <property type="entry name" value="Turandot"/>
</dbReference>
<comment type="subcellular location">
    <subcellularLocation>
        <location evidence="1">Secreted</location>
    </subcellularLocation>
</comment>
<evidence type="ECO:0000256" key="6">
    <source>
        <dbReference type="ARBA" id="ARBA00022859"/>
    </source>
</evidence>
<evidence type="ECO:0000256" key="1">
    <source>
        <dbReference type="ARBA" id="ARBA00004613"/>
    </source>
</evidence>
<dbReference type="RefSeq" id="XP_016983832.1">
    <property type="nucleotide sequence ID" value="XM_017128343.1"/>
</dbReference>
<reference evidence="8" key="1">
    <citation type="submission" date="2025-08" db="UniProtKB">
        <authorList>
            <consortium name="RefSeq"/>
        </authorList>
    </citation>
    <scope>IDENTIFICATION</scope>
</reference>
<evidence type="ECO:0000256" key="3">
    <source>
        <dbReference type="ARBA" id="ARBA00022525"/>
    </source>
</evidence>
<evidence type="ECO:0000256" key="4">
    <source>
        <dbReference type="ARBA" id="ARBA00022588"/>
    </source>
</evidence>
<name>A0A6P4F099_DRORH</name>
<feature type="signal peptide" evidence="7">
    <location>
        <begin position="1"/>
        <end position="20"/>
    </location>
</feature>
<dbReference type="RefSeq" id="XP_016983832.2">
    <property type="nucleotide sequence ID" value="XM_017128343.2"/>
</dbReference>
<proteinExistence type="inferred from homology"/>
<dbReference type="GO" id="GO:0009617">
    <property type="term" value="P:response to bacterium"/>
    <property type="evidence" value="ECO:0007669"/>
    <property type="project" value="UniProtKB-ARBA"/>
</dbReference>
<gene>
    <name evidence="8" type="primary">LOC108047922</name>
</gene>
<dbReference type="Pfam" id="PF07240">
    <property type="entry name" value="Turandot"/>
    <property type="match status" value="1"/>
</dbReference>
<evidence type="ECO:0000256" key="7">
    <source>
        <dbReference type="SAM" id="SignalP"/>
    </source>
</evidence>
<protein>
    <submittedName>
        <fullName evidence="8">Protein Turandot X</fullName>
    </submittedName>
</protein>
<accession>A0A6P4F099</accession>
<comment type="similarity">
    <text evidence="2">Belongs to the Turandot family.</text>
</comment>
<dbReference type="GO" id="GO:0034605">
    <property type="term" value="P:cellular response to heat"/>
    <property type="evidence" value="ECO:0007669"/>
    <property type="project" value="UniProtKB-ARBA"/>
</dbReference>
<evidence type="ECO:0000256" key="2">
    <source>
        <dbReference type="ARBA" id="ARBA00010249"/>
    </source>
</evidence>